<organism evidence="2 3">
    <name type="scientific">Streptomyces benahoarensis</name>
    <dbReference type="NCBI Taxonomy" id="2595054"/>
    <lineage>
        <taxon>Bacteria</taxon>
        <taxon>Bacillati</taxon>
        <taxon>Actinomycetota</taxon>
        <taxon>Actinomycetes</taxon>
        <taxon>Kitasatosporales</taxon>
        <taxon>Streptomycetaceae</taxon>
        <taxon>Streptomyces</taxon>
    </lineage>
</organism>
<name>A0A553XF29_9ACTN</name>
<keyword evidence="1" id="KW-1133">Transmembrane helix</keyword>
<evidence type="ECO:0000313" key="3">
    <source>
        <dbReference type="Proteomes" id="UP000320888"/>
    </source>
</evidence>
<dbReference type="Proteomes" id="UP000320888">
    <property type="component" value="Unassembled WGS sequence"/>
</dbReference>
<dbReference type="OrthoDB" id="4248010at2"/>
<keyword evidence="1" id="KW-0472">Membrane</keyword>
<protein>
    <submittedName>
        <fullName evidence="2">Uncharacterized protein</fullName>
    </submittedName>
</protein>
<reference evidence="2 3" key="1">
    <citation type="submission" date="2019-07" db="EMBL/GenBank/DDBJ databases">
        <title>Draft genome for Streptomyces benahoarensis MZ03-48.</title>
        <authorList>
            <person name="Gonzalez-Pimentel J.L."/>
        </authorList>
    </citation>
    <scope>NUCLEOTIDE SEQUENCE [LARGE SCALE GENOMIC DNA]</scope>
    <source>
        <strain evidence="2 3">MZ03-48</strain>
    </source>
</reference>
<dbReference type="RefSeq" id="WP_143944993.1">
    <property type="nucleotide sequence ID" value="NZ_VKLS01000975.1"/>
</dbReference>
<gene>
    <name evidence="2" type="ORF">FNZ23_30925</name>
</gene>
<accession>A0A553XF29</accession>
<proteinExistence type="predicted"/>
<keyword evidence="3" id="KW-1185">Reference proteome</keyword>
<dbReference type="EMBL" id="VKLS01000975">
    <property type="protein sequence ID" value="TSB15483.1"/>
    <property type="molecule type" value="Genomic_DNA"/>
</dbReference>
<feature type="transmembrane region" description="Helical" evidence="1">
    <location>
        <begin position="36"/>
        <end position="56"/>
    </location>
</feature>
<sequence>MKSNQYLPRAVSLGAGAVIATTAASSLAPYALPGHLLATCVMSAGASGMWLANYAIDRVTVRSLRCTAAECTLTVRLRGTDAAESRRWQEAVADHPQHRLPH</sequence>
<dbReference type="AlphaFoldDB" id="A0A553XF29"/>
<evidence type="ECO:0000313" key="2">
    <source>
        <dbReference type="EMBL" id="TSB15483.1"/>
    </source>
</evidence>
<keyword evidence="1" id="KW-0812">Transmembrane</keyword>
<comment type="caution">
    <text evidence="2">The sequence shown here is derived from an EMBL/GenBank/DDBJ whole genome shotgun (WGS) entry which is preliminary data.</text>
</comment>
<evidence type="ECO:0000256" key="1">
    <source>
        <dbReference type="SAM" id="Phobius"/>
    </source>
</evidence>